<evidence type="ECO:0000313" key="1">
    <source>
        <dbReference type="EMBL" id="CUP04937.1"/>
    </source>
</evidence>
<gene>
    <name evidence="1" type="ORF">ERS852411_02596</name>
</gene>
<accession>A0A174K4F9</accession>
<proteinExistence type="predicted"/>
<sequence length="54" mass="5954">MITVRPRVSSENAFWIRASFSGSAKAVASSRTTMGASFRMALAREMRCCSPPER</sequence>
<reference evidence="1 2" key="1">
    <citation type="submission" date="2015-09" db="EMBL/GenBank/DDBJ databases">
        <authorList>
            <consortium name="Pathogen Informatics"/>
        </authorList>
    </citation>
    <scope>NUCLEOTIDE SEQUENCE [LARGE SCALE GENOMIC DNA]</scope>
    <source>
        <strain evidence="1 2">2789STDY5608854</strain>
    </source>
</reference>
<dbReference type="Proteomes" id="UP000095746">
    <property type="component" value="Unassembled WGS sequence"/>
</dbReference>
<evidence type="ECO:0000313" key="2">
    <source>
        <dbReference type="Proteomes" id="UP000095746"/>
    </source>
</evidence>
<dbReference type="EMBL" id="CYZT01000242">
    <property type="protein sequence ID" value="CUP04937.1"/>
    <property type="molecule type" value="Genomic_DNA"/>
</dbReference>
<organism evidence="1 2">
    <name type="scientific">Flavonifractor plautii</name>
    <name type="common">Fusobacterium plautii</name>
    <dbReference type="NCBI Taxonomy" id="292800"/>
    <lineage>
        <taxon>Bacteria</taxon>
        <taxon>Bacillati</taxon>
        <taxon>Bacillota</taxon>
        <taxon>Clostridia</taxon>
        <taxon>Eubacteriales</taxon>
        <taxon>Oscillospiraceae</taxon>
        <taxon>Flavonifractor</taxon>
    </lineage>
</organism>
<name>A0A174K4F9_FLAPL</name>
<dbReference type="AlphaFoldDB" id="A0A174K4F9"/>
<protein>
    <submittedName>
        <fullName evidence="1">Uncharacterized protein</fullName>
    </submittedName>
</protein>